<protein>
    <submittedName>
        <fullName evidence="1">Type 1 periplasmic binding fold superfamily protein</fullName>
    </submittedName>
</protein>
<gene>
    <name evidence="1" type="ORF">IPO85_02120</name>
</gene>
<organism evidence="1 2">
    <name type="scientific">Candidatus Defluviibacterium haderslevense</name>
    <dbReference type="NCBI Taxonomy" id="2981993"/>
    <lineage>
        <taxon>Bacteria</taxon>
        <taxon>Pseudomonadati</taxon>
        <taxon>Bacteroidota</taxon>
        <taxon>Saprospiria</taxon>
        <taxon>Saprospirales</taxon>
        <taxon>Saprospiraceae</taxon>
        <taxon>Candidatus Defluviibacterium</taxon>
    </lineage>
</organism>
<evidence type="ECO:0000313" key="2">
    <source>
        <dbReference type="Proteomes" id="UP000808349"/>
    </source>
</evidence>
<dbReference type="Proteomes" id="UP000808349">
    <property type="component" value="Unassembled WGS sequence"/>
</dbReference>
<name>A0A9D7XD70_9BACT</name>
<dbReference type="PROSITE" id="PS51257">
    <property type="entry name" value="PROKAR_LIPOPROTEIN"/>
    <property type="match status" value="1"/>
</dbReference>
<dbReference type="AlphaFoldDB" id="A0A9D7XD70"/>
<evidence type="ECO:0000313" key="1">
    <source>
        <dbReference type="EMBL" id="MBK9716320.1"/>
    </source>
</evidence>
<sequence length="189" mass="20744">MQTFKNIGHYSIYIFLTLIIFGSCQPNDEPVNQEELITTFIYTLSDSNGNQVILSFKDVDGSGGLNPIYYVSGSLKANTTYAGSLELLNESVNPVDTITHEIESEDFAHQFFYLKSNVLNASIHYADLDKNGKPLGVKSLMTTGSPSTGTIKIVLRHEPNKDAQNVSQGDITNAGGETDIEVEFNVEVK</sequence>
<proteinExistence type="predicted"/>
<reference evidence="1 2" key="1">
    <citation type="submission" date="2020-10" db="EMBL/GenBank/DDBJ databases">
        <title>Connecting structure to function with the recovery of over 1000 high-quality activated sludge metagenome-assembled genomes encoding full-length rRNA genes using long-read sequencing.</title>
        <authorList>
            <person name="Singleton C.M."/>
            <person name="Petriglieri F."/>
            <person name="Kristensen J.M."/>
            <person name="Kirkegaard R.H."/>
            <person name="Michaelsen T.Y."/>
            <person name="Andersen M.H."/>
            <person name="Karst S.M."/>
            <person name="Dueholm M.S."/>
            <person name="Nielsen P.H."/>
            <person name="Albertsen M."/>
        </authorList>
    </citation>
    <scope>NUCLEOTIDE SEQUENCE [LARGE SCALE GENOMIC DNA]</scope>
    <source>
        <strain evidence="1">Ribe_18-Q3-R11-54_BAT3C.373</strain>
    </source>
</reference>
<accession>A0A9D7XD70</accession>
<comment type="caution">
    <text evidence="1">The sequence shown here is derived from an EMBL/GenBank/DDBJ whole genome shotgun (WGS) entry which is preliminary data.</text>
</comment>
<dbReference type="EMBL" id="JADKFW010000004">
    <property type="protein sequence ID" value="MBK9716320.1"/>
    <property type="molecule type" value="Genomic_DNA"/>
</dbReference>